<evidence type="ECO:0000256" key="1">
    <source>
        <dbReference type="ARBA" id="ARBA00023015"/>
    </source>
</evidence>
<accession>A0A9D2D4E7</accession>
<organism evidence="5 6">
    <name type="scientific">Candidatus Eubacterium avistercoris</name>
    <dbReference type="NCBI Taxonomy" id="2838567"/>
    <lineage>
        <taxon>Bacteria</taxon>
        <taxon>Bacillati</taxon>
        <taxon>Bacillota</taxon>
        <taxon>Clostridia</taxon>
        <taxon>Eubacteriales</taxon>
        <taxon>Eubacteriaceae</taxon>
        <taxon>Eubacterium</taxon>
    </lineage>
</organism>
<dbReference type="SUPFAM" id="SSF46785">
    <property type="entry name" value="Winged helix' DNA-binding domain"/>
    <property type="match status" value="1"/>
</dbReference>
<dbReference type="Gene3D" id="1.20.120.530">
    <property type="entry name" value="GntR ligand-binding domain-like"/>
    <property type="match status" value="1"/>
</dbReference>
<reference evidence="5" key="2">
    <citation type="submission" date="2021-04" db="EMBL/GenBank/DDBJ databases">
        <authorList>
            <person name="Gilroy R."/>
        </authorList>
    </citation>
    <scope>NUCLEOTIDE SEQUENCE</scope>
    <source>
        <strain evidence="5">CHK192-9172</strain>
    </source>
</reference>
<dbReference type="SMART" id="SM00895">
    <property type="entry name" value="FCD"/>
    <property type="match status" value="1"/>
</dbReference>
<dbReference type="Pfam" id="PF00392">
    <property type="entry name" value="GntR"/>
    <property type="match status" value="1"/>
</dbReference>
<comment type="caution">
    <text evidence="5">The sequence shown here is derived from an EMBL/GenBank/DDBJ whole genome shotgun (WGS) entry which is preliminary data.</text>
</comment>
<gene>
    <name evidence="5" type="ORF">IAA08_09895</name>
</gene>
<dbReference type="SUPFAM" id="SSF48008">
    <property type="entry name" value="GntR ligand-binding domain-like"/>
    <property type="match status" value="1"/>
</dbReference>
<evidence type="ECO:0000259" key="4">
    <source>
        <dbReference type="PROSITE" id="PS50949"/>
    </source>
</evidence>
<keyword evidence="2" id="KW-0238">DNA-binding</keyword>
<feature type="domain" description="HTH gntR-type" evidence="4">
    <location>
        <begin position="8"/>
        <end position="75"/>
    </location>
</feature>
<dbReference type="InterPro" id="IPR008920">
    <property type="entry name" value="TF_FadR/GntR_C"/>
</dbReference>
<evidence type="ECO:0000313" key="6">
    <source>
        <dbReference type="Proteomes" id="UP000824024"/>
    </source>
</evidence>
<dbReference type="PANTHER" id="PTHR43537:SF5">
    <property type="entry name" value="UXU OPERON TRANSCRIPTIONAL REGULATOR"/>
    <property type="match status" value="1"/>
</dbReference>
<protein>
    <submittedName>
        <fullName evidence="5">GntR family transcriptional regulator</fullName>
    </submittedName>
</protein>
<dbReference type="GO" id="GO:0003700">
    <property type="term" value="F:DNA-binding transcription factor activity"/>
    <property type="evidence" value="ECO:0007669"/>
    <property type="project" value="InterPro"/>
</dbReference>
<dbReference type="InterPro" id="IPR036390">
    <property type="entry name" value="WH_DNA-bd_sf"/>
</dbReference>
<evidence type="ECO:0000313" key="5">
    <source>
        <dbReference type="EMBL" id="HIZ08235.1"/>
    </source>
</evidence>
<name>A0A9D2D4E7_9FIRM</name>
<dbReference type="SMART" id="SM00345">
    <property type="entry name" value="HTH_GNTR"/>
    <property type="match status" value="1"/>
</dbReference>
<dbReference type="InterPro" id="IPR036388">
    <property type="entry name" value="WH-like_DNA-bd_sf"/>
</dbReference>
<evidence type="ECO:0000256" key="3">
    <source>
        <dbReference type="ARBA" id="ARBA00023163"/>
    </source>
</evidence>
<dbReference type="InterPro" id="IPR000524">
    <property type="entry name" value="Tscrpt_reg_HTH_GntR"/>
</dbReference>
<dbReference type="InterPro" id="IPR011711">
    <property type="entry name" value="GntR_C"/>
</dbReference>
<dbReference type="GO" id="GO:0003677">
    <property type="term" value="F:DNA binding"/>
    <property type="evidence" value="ECO:0007669"/>
    <property type="project" value="UniProtKB-KW"/>
</dbReference>
<dbReference type="Pfam" id="PF07729">
    <property type="entry name" value="FCD"/>
    <property type="match status" value="1"/>
</dbReference>
<dbReference type="PANTHER" id="PTHR43537">
    <property type="entry name" value="TRANSCRIPTIONAL REGULATOR, GNTR FAMILY"/>
    <property type="match status" value="1"/>
</dbReference>
<keyword evidence="1" id="KW-0805">Transcription regulation</keyword>
<reference evidence="5" key="1">
    <citation type="journal article" date="2021" name="PeerJ">
        <title>Extensive microbial diversity within the chicken gut microbiome revealed by metagenomics and culture.</title>
        <authorList>
            <person name="Gilroy R."/>
            <person name="Ravi A."/>
            <person name="Getino M."/>
            <person name="Pursley I."/>
            <person name="Horton D.L."/>
            <person name="Alikhan N.F."/>
            <person name="Baker D."/>
            <person name="Gharbi K."/>
            <person name="Hall N."/>
            <person name="Watson M."/>
            <person name="Adriaenssens E.M."/>
            <person name="Foster-Nyarko E."/>
            <person name="Jarju S."/>
            <person name="Secka A."/>
            <person name="Antonio M."/>
            <person name="Oren A."/>
            <person name="Chaudhuri R.R."/>
            <person name="La Ragione R."/>
            <person name="Hildebrand F."/>
            <person name="Pallen M.J."/>
        </authorList>
    </citation>
    <scope>NUCLEOTIDE SEQUENCE</scope>
    <source>
        <strain evidence="5">CHK192-9172</strain>
    </source>
</reference>
<sequence>MNTNKGTIYTSEDILKNIARKIETLEFKPGSKISENEIAQTYQVSRTVVRSAFAILREWGLIEVYPQRGTYITKINVAYIRDMQFVRNAVETAVMKEVMKKKDKSQLLTVLQKNLKEQEKFKHLKKYEDEFFRLDESFHRAFMDFIHRENIPEIINLNIQNIQFRRWRYLEVETLVLMEKIIEQHTCIYEAVKKGNERQAVEVLQEHLLTASQTSFNIWEKYPDFFVHTA</sequence>
<dbReference type="Proteomes" id="UP000824024">
    <property type="component" value="Unassembled WGS sequence"/>
</dbReference>
<dbReference type="Gene3D" id="1.10.10.10">
    <property type="entry name" value="Winged helix-like DNA-binding domain superfamily/Winged helix DNA-binding domain"/>
    <property type="match status" value="1"/>
</dbReference>
<dbReference type="CDD" id="cd07377">
    <property type="entry name" value="WHTH_GntR"/>
    <property type="match status" value="1"/>
</dbReference>
<dbReference type="PROSITE" id="PS50949">
    <property type="entry name" value="HTH_GNTR"/>
    <property type="match status" value="1"/>
</dbReference>
<dbReference type="EMBL" id="DXCH01000268">
    <property type="protein sequence ID" value="HIZ08235.1"/>
    <property type="molecule type" value="Genomic_DNA"/>
</dbReference>
<proteinExistence type="predicted"/>
<evidence type="ECO:0000256" key="2">
    <source>
        <dbReference type="ARBA" id="ARBA00023125"/>
    </source>
</evidence>
<dbReference type="AlphaFoldDB" id="A0A9D2D4E7"/>
<keyword evidence="3" id="KW-0804">Transcription</keyword>